<accession>A0AA47EML8</accession>
<name>A0AA47EML8_9CLOT</name>
<feature type="domain" description="Knr4/Smi1-like" evidence="1">
    <location>
        <begin position="20"/>
        <end position="151"/>
    </location>
</feature>
<evidence type="ECO:0000313" key="3">
    <source>
        <dbReference type="Proteomes" id="UP001164733"/>
    </source>
</evidence>
<sequence length="179" mass="21055">MYLDDLKKVLFPPSEPYKIGEDEGWSKLENKLGIVLPEDYKNFIKTYGTGGIDNFIWILTPFVQDENVNFVTRMSVMLNAYSESKNKFPQYYKHKVFPEQGGLLPWAYTDNGDEIYWLTGENSNEWSIIVYETRSSEYHQYSMNMVEFLYKIITNRLVCEAFPEDFPSEEPEFISVDVD</sequence>
<evidence type="ECO:0000313" key="2">
    <source>
        <dbReference type="EMBL" id="WAG62149.1"/>
    </source>
</evidence>
<evidence type="ECO:0000259" key="1">
    <source>
        <dbReference type="SMART" id="SM00860"/>
    </source>
</evidence>
<gene>
    <name evidence="2" type="ORF">LL038_07910</name>
</gene>
<dbReference type="AlphaFoldDB" id="A0AA47EML8"/>
<reference evidence="2" key="1">
    <citation type="submission" date="2021-11" db="EMBL/GenBank/DDBJ databases">
        <title>Clostridia strains as spoilage organisms.</title>
        <authorList>
            <person name="Wambui J."/>
            <person name="Stevens M.J.A."/>
            <person name="Stephan R."/>
        </authorList>
    </citation>
    <scope>NUCLEOTIDE SEQUENCE</scope>
    <source>
        <strain evidence="2">CF009</strain>
    </source>
</reference>
<dbReference type="SMART" id="SM00860">
    <property type="entry name" value="SMI1_KNR4"/>
    <property type="match status" value="1"/>
</dbReference>
<dbReference type="InterPro" id="IPR018958">
    <property type="entry name" value="Knr4/Smi1-like_dom"/>
</dbReference>
<dbReference type="Pfam" id="PF14568">
    <property type="entry name" value="SUKH_6"/>
    <property type="match status" value="1"/>
</dbReference>
<proteinExistence type="predicted"/>
<dbReference type="Proteomes" id="UP001164733">
    <property type="component" value="Chromosome"/>
</dbReference>
<dbReference type="EMBL" id="CP086239">
    <property type="protein sequence ID" value="WAG62149.1"/>
    <property type="molecule type" value="Genomic_DNA"/>
</dbReference>
<protein>
    <submittedName>
        <fullName evidence="2">SMI1/KNR4 family protein</fullName>
    </submittedName>
</protein>
<organism evidence="2 3">
    <name type="scientific">Clostridium estertheticum</name>
    <dbReference type="NCBI Taxonomy" id="238834"/>
    <lineage>
        <taxon>Bacteria</taxon>
        <taxon>Bacillati</taxon>
        <taxon>Bacillota</taxon>
        <taxon>Clostridia</taxon>
        <taxon>Eubacteriales</taxon>
        <taxon>Clostridiaceae</taxon>
        <taxon>Clostridium</taxon>
    </lineage>
</organism>
<dbReference type="RefSeq" id="WP_216127705.1">
    <property type="nucleotide sequence ID" value="NZ_CP077624.1"/>
</dbReference>